<dbReference type="EMBL" id="LAZR01054814">
    <property type="protein sequence ID" value="KKK77736.1"/>
    <property type="molecule type" value="Genomic_DNA"/>
</dbReference>
<dbReference type="AlphaFoldDB" id="A0A0F9AZE6"/>
<accession>A0A0F9AZE6</accession>
<sequence length="63" mass="7558">MTRISFDIEEFKNWLETLGCDCCMLGWLHLVDNNIIFDWESNIQYVITKYKDIKLVGELIEEK</sequence>
<comment type="caution">
    <text evidence="1">The sequence shown here is derived from an EMBL/GenBank/DDBJ whole genome shotgun (WGS) entry which is preliminary data.</text>
</comment>
<organism evidence="1">
    <name type="scientific">marine sediment metagenome</name>
    <dbReference type="NCBI Taxonomy" id="412755"/>
    <lineage>
        <taxon>unclassified sequences</taxon>
        <taxon>metagenomes</taxon>
        <taxon>ecological metagenomes</taxon>
    </lineage>
</organism>
<name>A0A0F9AZE6_9ZZZZ</name>
<protein>
    <submittedName>
        <fullName evidence="1">Uncharacterized protein</fullName>
    </submittedName>
</protein>
<gene>
    <name evidence="1" type="ORF">LCGC14_2850620</name>
</gene>
<reference evidence="1" key="1">
    <citation type="journal article" date="2015" name="Nature">
        <title>Complex archaea that bridge the gap between prokaryotes and eukaryotes.</title>
        <authorList>
            <person name="Spang A."/>
            <person name="Saw J.H."/>
            <person name="Jorgensen S.L."/>
            <person name="Zaremba-Niedzwiedzka K."/>
            <person name="Martijn J."/>
            <person name="Lind A.E."/>
            <person name="van Eijk R."/>
            <person name="Schleper C."/>
            <person name="Guy L."/>
            <person name="Ettema T.J."/>
        </authorList>
    </citation>
    <scope>NUCLEOTIDE SEQUENCE</scope>
</reference>
<proteinExistence type="predicted"/>
<evidence type="ECO:0000313" key="1">
    <source>
        <dbReference type="EMBL" id="KKK77736.1"/>
    </source>
</evidence>